<feature type="domain" description="C-type lectin" evidence="14">
    <location>
        <begin position="38"/>
        <end position="173"/>
    </location>
</feature>
<evidence type="ECO:0000313" key="15">
    <source>
        <dbReference type="Proteomes" id="UP000515159"/>
    </source>
</evidence>
<dbReference type="FunCoup" id="A0A6P8RNT6">
    <property type="interactions" value="32"/>
</dbReference>
<accession>A0A6P8RNT6</accession>
<dbReference type="PANTHER" id="PTHR14789:SF5">
    <property type="entry name" value="C-TYPE LECTIN DOMAIN FAMILY 14 MEMBER A"/>
    <property type="match status" value="1"/>
</dbReference>
<feature type="signal peptide" evidence="12">
    <location>
        <begin position="1"/>
        <end position="29"/>
    </location>
</feature>
<feature type="compositionally biased region" description="Basic and acidic residues" evidence="10">
    <location>
        <begin position="415"/>
        <end position="427"/>
    </location>
</feature>
<keyword evidence="15" id="KW-1185">Reference proteome</keyword>
<keyword evidence="9" id="KW-0245">EGF-like domain</keyword>
<dbReference type="CTD" id="161198"/>
<evidence type="ECO:0000256" key="12">
    <source>
        <dbReference type="SAM" id="SignalP"/>
    </source>
</evidence>
<dbReference type="PANTHER" id="PTHR14789">
    <property type="entry name" value="CHONDROLECTIN VARIANT CHODLFDELTAE"/>
    <property type="match status" value="1"/>
</dbReference>
<dbReference type="Proteomes" id="UP000515159">
    <property type="component" value="Chromosome 7"/>
</dbReference>
<evidence type="ECO:0000259" key="13">
    <source>
        <dbReference type="PROSITE" id="PS50026"/>
    </source>
</evidence>
<dbReference type="CDD" id="cd00054">
    <property type="entry name" value="EGF_CA"/>
    <property type="match status" value="1"/>
</dbReference>
<dbReference type="GO" id="GO:0050840">
    <property type="term" value="F:extracellular matrix binding"/>
    <property type="evidence" value="ECO:0007669"/>
    <property type="project" value="TreeGrafter"/>
</dbReference>
<dbReference type="AlphaFoldDB" id="A0A6P8RNT6"/>
<keyword evidence="7 11" id="KW-0472">Membrane</keyword>
<reference evidence="16" key="1">
    <citation type="submission" date="2025-08" db="UniProtKB">
        <authorList>
            <consortium name="RefSeq"/>
        </authorList>
    </citation>
    <scope>IDENTIFICATION</scope>
</reference>
<evidence type="ECO:0000256" key="3">
    <source>
        <dbReference type="ARBA" id="ARBA00022692"/>
    </source>
</evidence>
<dbReference type="InterPro" id="IPR016187">
    <property type="entry name" value="CTDL_fold"/>
</dbReference>
<feature type="compositionally biased region" description="Polar residues" evidence="10">
    <location>
        <begin position="304"/>
        <end position="329"/>
    </location>
</feature>
<dbReference type="PROSITE" id="PS01187">
    <property type="entry name" value="EGF_CA"/>
    <property type="match status" value="1"/>
</dbReference>
<evidence type="ECO:0000256" key="4">
    <source>
        <dbReference type="ARBA" id="ARBA00022729"/>
    </source>
</evidence>
<name>A0A6P8RNT6_GEOSA</name>
<dbReference type="SMART" id="SM00179">
    <property type="entry name" value="EGF_CA"/>
    <property type="match status" value="1"/>
</dbReference>
<dbReference type="SUPFAM" id="SSF56436">
    <property type="entry name" value="C-type lectin-like"/>
    <property type="match status" value="1"/>
</dbReference>
<dbReference type="Pfam" id="PF00059">
    <property type="entry name" value="Lectin_C"/>
    <property type="match status" value="1"/>
</dbReference>
<dbReference type="GO" id="GO:0031012">
    <property type="term" value="C:extracellular matrix"/>
    <property type="evidence" value="ECO:0007669"/>
    <property type="project" value="TreeGrafter"/>
</dbReference>
<dbReference type="RefSeq" id="XP_033807172.1">
    <property type="nucleotide sequence ID" value="XM_033951281.1"/>
</dbReference>
<dbReference type="InterPro" id="IPR000152">
    <property type="entry name" value="EGF-type_Asp/Asn_hydroxyl_site"/>
</dbReference>
<proteinExistence type="predicted"/>
<dbReference type="SMART" id="SM00034">
    <property type="entry name" value="CLECT"/>
    <property type="match status" value="1"/>
</dbReference>
<dbReference type="GeneID" id="117363485"/>
<keyword evidence="6 11" id="KW-1133">Transmembrane helix</keyword>
<evidence type="ECO:0000256" key="5">
    <source>
        <dbReference type="ARBA" id="ARBA00022734"/>
    </source>
</evidence>
<gene>
    <name evidence="16" type="primary">CLEC14A</name>
</gene>
<feature type="region of interest" description="Disordered" evidence="10">
    <location>
        <begin position="394"/>
        <end position="444"/>
    </location>
</feature>
<keyword evidence="4 12" id="KW-0732">Signal</keyword>
<feature type="domain" description="EGF-like" evidence="13">
    <location>
        <begin position="263"/>
        <end position="301"/>
    </location>
</feature>
<evidence type="ECO:0000313" key="16">
    <source>
        <dbReference type="RefSeq" id="XP_033807172.1"/>
    </source>
</evidence>
<evidence type="ECO:0000256" key="8">
    <source>
        <dbReference type="ARBA" id="ARBA00023157"/>
    </source>
</evidence>
<protein>
    <submittedName>
        <fullName evidence="16">C-type lectin domain family 14 member A</fullName>
    </submittedName>
</protein>
<dbReference type="InterPro" id="IPR016186">
    <property type="entry name" value="C-type_lectin-like/link_sf"/>
</dbReference>
<evidence type="ECO:0000256" key="9">
    <source>
        <dbReference type="PROSITE-ProRule" id="PRU00076"/>
    </source>
</evidence>
<dbReference type="InterPro" id="IPR001881">
    <property type="entry name" value="EGF-like_Ca-bd_dom"/>
</dbReference>
<sequence length="444" mass="49054">MLNMRKMSGLTRLCLLMNFACLSSSITLALENLTICSSLGACYSIHSKTTSFKAAEASCQPVGFLTTMKNEAEKLDIFKLLNGFPGSSHASSTFWIGLSKISRQCVHEEKPLRGFFWVSGKEDSNISKWIKEPAKSCMSNRCVGLQTTEVSPDWEPWGWKDLNCNSKNGYICKYEYSGMCQKLNITNAKRILYRTAYNIESDILDFSPPGTTATVFCESHWRNITLTCKQQNGIHEWDGPMNLSTLCSCPVGYKMDQYGDCIDIDECQQKKCMSTCINTLGSFYCNCTVGNTIGEDGVSCHQSSQEPGQYITDSPHNTGKSVQETTTSPAWRKGSPASSSESSYAERKESGGLSSARIFIPVTVAIVILGILVMAVIWIVKLCFGKRPESKSKETAVQAINEPDQEANNTQATEHSIEDVKKKNKQEEPEELVSNGSKPFGKAS</sequence>
<dbReference type="InParanoid" id="A0A6P8RNT6"/>
<dbReference type="PROSITE" id="PS00010">
    <property type="entry name" value="ASX_HYDROXYL"/>
    <property type="match status" value="1"/>
</dbReference>
<feature type="region of interest" description="Disordered" evidence="10">
    <location>
        <begin position="304"/>
        <end position="346"/>
    </location>
</feature>
<comment type="caution">
    <text evidence="9">Lacks conserved residue(s) required for the propagation of feature annotation.</text>
</comment>
<keyword evidence="8" id="KW-1015">Disulfide bond</keyword>
<feature type="chain" id="PRO_5028100499" evidence="12">
    <location>
        <begin position="30"/>
        <end position="444"/>
    </location>
</feature>
<dbReference type="GO" id="GO:0005509">
    <property type="term" value="F:calcium ion binding"/>
    <property type="evidence" value="ECO:0007669"/>
    <property type="project" value="InterPro"/>
</dbReference>
<dbReference type="Gene3D" id="3.10.100.10">
    <property type="entry name" value="Mannose-Binding Protein A, subunit A"/>
    <property type="match status" value="1"/>
</dbReference>
<feature type="transmembrane region" description="Helical" evidence="11">
    <location>
        <begin position="358"/>
        <end position="384"/>
    </location>
</feature>
<keyword evidence="2" id="KW-0597">Phosphoprotein</keyword>
<evidence type="ECO:0000256" key="10">
    <source>
        <dbReference type="SAM" id="MobiDB-lite"/>
    </source>
</evidence>
<evidence type="ECO:0000256" key="1">
    <source>
        <dbReference type="ARBA" id="ARBA00004479"/>
    </source>
</evidence>
<dbReference type="InterPro" id="IPR018097">
    <property type="entry name" value="EGF_Ca-bd_CS"/>
</dbReference>
<dbReference type="GO" id="GO:0016477">
    <property type="term" value="P:cell migration"/>
    <property type="evidence" value="ECO:0007669"/>
    <property type="project" value="TreeGrafter"/>
</dbReference>
<evidence type="ECO:0000259" key="14">
    <source>
        <dbReference type="PROSITE" id="PS50041"/>
    </source>
</evidence>
<dbReference type="GO" id="GO:1990430">
    <property type="term" value="F:extracellular matrix protein binding"/>
    <property type="evidence" value="ECO:0007669"/>
    <property type="project" value="TreeGrafter"/>
</dbReference>
<dbReference type="OrthoDB" id="9890094at2759"/>
<dbReference type="SUPFAM" id="SSF57196">
    <property type="entry name" value="EGF/Laminin"/>
    <property type="match status" value="1"/>
</dbReference>
<evidence type="ECO:0000256" key="11">
    <source>
        <dbReference type="SAM" id="Phobius"/>
    </source>
</evidence>
<evidence type="ECO:0000256" key="6">
    <source>
        <dbReference type="ARBA" id="ARBA00022989"/>
    </source>
</evidence>
<evidence type="ECO:0000256" key="7">
    <source>
        <dbReference type="ARBA" id="ARBA00023136"/>
    </source>
</evidence>
<keyword evidence="5" id="KW-0430">Lectin</keyword>
<dbReference type="InterPro" id="IPR000742">
    <property type="entry name" value="EGF"/>
</dbReference>
<dbReference type="Gene3D" id="2.10.25.10">
    <property type="entry name" value="Laminin"/>
    <property type="match status" value="1"/>
</dbReference>
<dbReference type="GO" id="GO:0009897">
    <property type="term" value="C:external side of plasma membrane"/>
    <property type="evidence" value="ECO:0007669"/>
    <property type="project" value="TreeGrafter"/>
</dbReference>
<dbReference type="PROSITE" id="PS50041">
    <property type="entry name" value="C_TYPE_LECTIN_2"/>
    <property type="match status" value="1"/>
</dbReference>
<dbReference type="InterPro" id="IPR051505">
    <property type="entry name" value="C-type_lectin_domain"/>
</dbReference>
<organism evidence="15 16">
    <name type="scientific">Geotrypetes seraphini</name>
    <name type="common">Gaboon caecilian</name>
    <name type="synonym">Caecilia seraphini</name>
    <dbReference type="NCBI Taxonomy" id="260995"/>
    <lineage>
        <taxon>Eukaryota</taxon>
        <taxon>Metazoa</taxon>
        <taxon>Chordata</taxon>
        <taxon>Craniata</taxon>
        <taxon>Vertebrata</taxon>
        <taxon>Euteleostomi</taxon>
        <taxon>Amphibia</taxon>
        <taxon>Gymnophiona</taxon>
        <taxon>Geotrypetes</taxon>
    </lineage>
</organism>
<comment type="subcellular location">
    <subcellularLocation>
        <location evidence="1">Membrane</location>
        <topology evidence="1">Single-pass type I membrane protein</topology>
    </subcellularLocation>
</comment>
<dbReference type="GO" id="GO:0030246">
    <property type="term" value="F:carbohydrate binding"/>
    <property type="evidence" value="ECO:0007669"/>
    <property type="project" value="UniProtKB-KW"/>
</dbReference>
<keyword evidence="3 11" id="KW-0812">Transmembrane</keyword>
<dbReference type="InterPro" id="IPR001304">
    <property type="entry name" value="C-type_lectin-like"/>
</dbReference>
<dbReference type="PROSITE" id="PS50026">
    <property type="entry name" value="EGF_3"/>
    <property type="match status" value="1"/>
</dbReference>
<dbReference type="KEGG" id="gsh:117363485"/>
<evidence type="ECO:0000256" key="2">
    <source>
        <dbReference type="ARBA" id="ARBA00022553"/>
    </source>
</evidence>